<sequence length="271" mass="29978">MRWRIPTLFFSAVALISTFAAQGAEDDGKTLKLGFNPGPYKEQFAEGVAPYLQQKGYKIEYLDFSDGIQVNHAVNTGDIDANIMQHPVYLASVNERLGINNVGIVQVPTPPMGLYSQKHQQADKPASGTVISVPNQPSNEYRAALLLQDLGWIKIADNAEPATFSQKNITENPYKIVLKEMDNAQQVRALPDVDYGAIQGNFAVSSGIKLNSALKLENPQQGFINVVTVAEKNKDAPFAKDIIAGYHSAEFKQYIQTHQQYEGYLLPDYLK</sequence>
<dbReference type="EMBL" id="CGIG01000001">
    <property type="protein sequence ID" value="CPR16345.1"/>
    <property type="molecule type" value="Genomic_DNA"/>
</dbReference>
<dbReference type="Gene3D" id="3.40.190.10">
    <property type="entry name" value="Periplasmic binding protein-like II"/>
    <property type="match status" value="2"/>
</dbReference>
<keyword evidence="9" id="KW-1185">Reference proteome</keyword>
<evidence type="ECO:0000256" key="4">
    <source>
        <dbReference type="ARBA" id="ARBA00023136"/>
    </source>
</evidence>
<dbReference type="PANTHER" id="PTHR30429">
    <property type="entry name" value="D-METHIONINE-BINDING LIPOPROTEIN METQ"/>
    <property type="match status" value="1"/>
</dbReference>
<dbReference type="SUPFAM" id="SSF53850">
    <property type="entry name" value="Periplasmic binding protein-like II"/>
    <property type="match status" value="1"/>
</dbReference>
<feature type="signal peptide" evidence="7">
    <location>
        <begin position="1"/>
        <end position="23"/>
    </location>
</feature>
<evidence type="ECO:0000256" key="7">
    <source>
        <dbReference type="SAM" id="SignalP"/>
    </source>
</evidence>
<dbReference type="PANTHER" id="PTHR30429:SF0">
    <property type="entry name" value="METHIONINE-BINDING LIPOPROTEIN METQ"/>
    <property type="match status" value="1"/>
</dbReference>
<feature type="chain" id="PRO_5005194357" evidence="7">
    <location>
        <begin position="24"/>
        <end position="271"/>
    </location>
</feature>
<evidence type="ECO:0000313" key="8">
    <source>
        <dbReference type="EMBL" id="CPR16345.1"/>
    </source>
</evidence>
<proteinExistence type="inferred from homology"/>
<evidence type="ECO:0000256" key="5">
    <source>
        <dbReference type="ARBA" id="ARBA00023139"/>
    </source>
</evidence>
<keyword evidence="6" id="KW-0449">Lipoprotein</keyword>
<dbReference type="RefSeq" id="WP_082153009.1">
    <property type="nucleotide sequence ID" value="NZ_CGIG01000001.1"/>
</dbReference>
<comment type="subcellular location">
    <subcellularLocation>
        <location evidence="1">Membrane</location>
        <topology evidence="1">Lipid-anchor</topology>
    </subcellularLocation>
</comment>
<keyword evidence="3 7" id="KW-0732">Signal</keyword>
<evidence type="ECO:0000313" key="9">
    <source>
        <dbReference type="Proteomes" id="UP000044377"/>
    </source>
</evidence>
<evidence type="ECO:0000256" key="3">
    <source>
        <dbReference type="ARBA" id="ARBA00022729"/>
    </source>
</evidence>
<keyword evidence="5" id="KW-0564">Palmitate</keyword>
<dbReference type="AlphaFoldDB" id="A0A0G4JUJ8"/>
<reference evidence="9" key="1">
    <citation type="submission" date="2015-01" db="EMBL/GenBank/DDBJ databases">
        <authorList>
            <person name="Paterson Steve"/>
        </authorList>
    </citation>
    <scope>NUCLEOTIDE SEQUENCE [LARGE SCALE GENOMIC DNA]</scope>
    <source>
        <strain evidence="9">OBR1</strain>
    </source>
</reference>
<evidence type="ECO:0000256" key="1">
    <source>
        <dbReference type="ARBA" id="ARBA00004635"/>
    </source>
</evidence>
<dbReference type="Proteomes" id="UP000044377">
    <property type="component" value="Unassembled WGS sequence"/>
</dbReference>
<dbReference type="InterPro" id="IPR004872">
    <property type="entry name" value="Lipoprotein_NlpA"/>
</dbReference>
<evidence type="ECO:0000256" key="2">
    <source>
        <dbReference type="ARBA" id="ARBA00008973"/>
    </source>
</evidence>
<dbReference type="OrthoDB" id="9812878at2"/>
<name>A0A0G4JUJ8_9GAMM</name>
<comment type="similarity">
    <text evidence="2">Belongs to the NlpA lipoprotein family.</text>
</comment>
<dbReference type="Pfam" id="PF03180">
    <property type="entry name" value="Lipoprotein_9"/>
    <property type="match status" value="1"/>
</dbReference>
<evidence type="ECO:0000256" key="6">
    <source>
        <dbReference type="ARBA" id="ARBA00023288"/>
    </source>
</evidence>
<accession>A0A0G4JUJ8</accession>
<organism evidence="8 9">
    <name type="scientific">Brenneria goodwinii</name>
    <dbReference type="NCBI Taxonomy" id="1109412"/>
    <lineage>
        <taxon>Bacteria</taxon>
        <taxon>Pseudomonadati</taxon>
        <taxon>Pseudomonadota</taxon>
        <taxon>Gammaproteobacteria</taxon>
        <taxon>Enterobacterales</taxon>
        <taxon>Pectobacteriaceae</taxon>
        <taxon>Brenneria</taxon>
    </lineage>
</organism>
<protein>
    <submittedName>
        <fullName evidence="8">Methionine ABC transporter substrate-binding protein</fullName>
    </submittedName>
</protein>
<gene>
    <name evidence="8" type="ORF">BN1221_02021c</name>
</gene>
<dbReference type="GO" id="GO:0016020">
    <property type="term" value="C:membrane"/>
    <property type="evidence" value="ECO:0007669"/>
    <property type="project" value="UniProtKB-SubCell"/>
</dbReference>
<dbReference type="STRING" id="1109412.BN1221_02021c"/>
<keyword evidence="4" id="KW-0472">Membrane</keyword>